<keyword evidence="1" id="KW-1133">Transmembrane helix</keyword>
<accession>A0A318JFW4</accession>
<dbReference type="Proteomes" id="UP000248395">
    <property type="component" value="Unassembled WGS sequence"/>
</dbReference>
<comment type="caution">
    <text evidence="2">The sequence shown here is derived from an EMBL/GenBank/DDBJ whole genome shotgun (WGS) entry which is preliminary data.</text>
</comment>
<reference evidence="2 3" key="1">
    <citation type="submission" date="2018-05" db="EMBL/GenBank/DDBJ databases">
        <title>Genomic Encyclopedia of Type Strains, Phase IV (KMG-IV): sequencing the most valuable type-strain genomes for metagenomic binning, comparative biology and taxonomic classification.</title>
        <authorList>
            <person name="Goeker M."/>
        </authorList>
    </citation>
    <scope>NUCLEOTIDE SEQUENCE [LARGE SCALE GENOMIC DNA]</scope>
    <source>
        <strain evidence="2 3">DSM 25134</strain>
    </source>
</reference>
<dbReference type="RefSeq" id="WP_059286835.1">
    <property type="nucleotide sequence ID" value="NZ_LNQU01000115.1"/>
</dbReference>
<keyword evidence="3" id="KW-1185">Reference proteome</keyword>
<name>A0A318JFW4_9NEIS</name>
<dbReference type="AlphaFoldDB" id="A0A318JFW4"/>
<organism evidence="2 3">
    <name type="scientific">Aquitalea magnusonii</name>
    <dbReference type="NCBI Taxonomy" id="332411"/>
    <lineage>
        <taxon>Bacteria</taxon>
        <taxon>Pseudomonadati</taxon>
        <taxon>Pseudomonadota</taxon>
        <taxon>Betaproteobacteria</taxon>
        <taxon>Neisseriales</taxon>
        <taxon>Chromobacteriaceae</taxon>
        <taxon>Aquitalea</taxon>
    </lineage>
</organism>
<keyword evidence="1" id="KW-0812">Transmembrane</keyword>
<evidence type="ECO:0000256" key="1">
    <source>
        <dbReference type="SAM" id="Phobius"/>
    </source>
</evidence>
<protein>
    <submittedName>
        <fullName evidence="2">Uncharacterized protein</fullName>
    </submittedName>
</protein>
<gene>
    <name evidence="2" type="ORF">DFR38_108129</name>
</gene>
<dbReference type="EMBL" id="QJKC01000008">
    <property type="protein sequence ID" value="PXX48038.1"/>
    <property type="molecule type" value="Genomic_DNA"/>
</dbReference>
<evidence type="ECO:0000313" key="3">
    <source>
        <dbReference type="Proteomes" id="UP000248395"/>
    </source>
</evidence>
<sequence length="75" mass="8871">MHTRDPQQDNRLLSLPADIAEATWSGWQCIAHTLHRQRCEPAPDQQSRWRHMLGWLAGNLLLVALLYLLYRFSRF</sequence>
<proteinExistence type="predicted"/>
<dbReference type="OrthoDB" id="8595262at2"/>
<feature type="transmembrane region" description="Helical" evidence="1">
    <location>
        <begin position="52"/>
        <end position="70"/>
    </location>
</feature>
<keyword evidence="1" id="KW-0472">Membrane</keyword>
<evidence type="ECO:0000313" key="2">
    <source>
        <dbReference type="EMBL" id="PXX48038.1"/>
    </source>
</evidence>